<organism evidence="2 3">
    <name type="scientific">Penicillium brevicompactum</name>
    <dbReference type="NCBI Taxonomy" id="5074"/>
    <lineage>
        <taxon>Eukaryota</taxon>
        <taxon>Fungi</taxon>
        <taxon>Dikarya</taxon>
        <taxon>Ascomycota</taxon>
        <taxon>Pezizomycotina</taxon>
        <taxon>Eurotiomycetes</taxon>
        <taxon>Eurotiomycetidae</taxon>
        <taxon>Eurotiales</taxon>
        <taxon>Aspergillaceae</taxon>
        <taxon>Penicillium</taxon>
    </lineage>
</organism>
<feature type="non-terminal residue" evidence="2">
    <location>
        <position position="1"/>
    </location>
</feature>
<reference evidence="2" key="1">
    <citation type="submission" date="2022-12" db="EMBL/GenBank/DDBJ databases">
        <authorList>
            <person name="Petersen C."/>
        </authorList>
    </citation>
    <scope>NUCLEOTIDE SEQUENCE</scope>
    <source>
        <strain evidence="2">IBT 35675</strain>
    </source>
</reference>
<feature type="region of interest" description="Disordered" evidence="1">
    <location>
        <begin position="1"/>
        <end position="31"/>
    </location>
</feature>
<proteinExistence type="predicted"/>
<evidence type="ECO:0000313" key="3">
    <source>
        <dbReference type="Proteomes" id="UP001148299"/>
    </source>
</evidence>
<reference evidence="2" key="2">
    <citation type="journal article" date="2023" name="IMA Fungus">
        <title>Comparative genomic study of the Penicillium genus elucidates a diverse pangenome and 15 lateral gene transfer events.</title>
        <authorList>
            <person name="Petersen C."/>
            <person name="Sorensen T."/>
            <person name="Nielsen M.R."/>
            <person name="Sondergaard T.E."/>
            <person name="Sorensen J.L."/>
            <person name="Fitzpatrick D.A."/>
            <person name="Frisvad J.C."/>
            <person name="Nielsen K.L."/>
        </authorList>
    </citation>
    <scope>NUCLEOTIDE SEQUENCE</scope>
    <source>
        <strain evidence="2">IBT 35675</strain>
    </source>
</reference>
<dbReference type="EMBL" id="JAPZBR010000006">
    <property type="protein sequence ID" value="KAJ5350893.1"/>
    <property type="molecule type" value="Genomic_DNA"/>
</dbReference>
<keyword evidence="3" id="KW-1185">Reference proteome</keyword>
<comment type="caution">
    <text evidence="2">The sequence shown here is derived from an EMBL/GenBank/DDBJ whole genome shotgun (WGS) entry which is preliminary data.</text>
</comment>
<name>A0A9W9R508_PENBR</name>
<dbReference type="AlphaFoldDB" id="A0A9W9R508"/>
<accession>A0A9W9R508</accession>
<gene>
    <name evidence="2" type="ORF">N7541_008620</name>
</gene>
<sequence length="235" mass="26417">RISRRAQRQAQVRPFSHLATPSGPTDPSQSCSALVEDNEALKRVRATILYHEILYKIMSYHYHEKISRQFDIWINSALGAGRSTGRLCSKEADAAFFPGHPAAGVSVSWPSLVLEVGLSESLSQLRTDAHWWYANSHHQTQLVILISADPNSHDADIGIWTQVVNQRNGVTTRTGSQNTHFLECTKCTTSARPRDGVVSGDALEIDFRTLMRRPPQNLQETVLQLTPFWIQRICQ</sequence>
<evidence type="ECO:0000313" key="2">
    <source>
        <dbReference type="EMBL" id="KAJ5350893.1"/>
    </source>
</evidence>
<protein>
    <submittedName>
        <fullName evidence="2">Uncharacterized protein</fullName>
    </submittedName>
</protein>
<evidence type="ECO:0000256" key="1">
    <source>
        <dbReference type="SAM" id="MobiDB-lite"/>
    </source>
</evidence>
<feature type="compositionally biased region" description="Polar residues" evidence="1">
    <location>
        <begin position="22"/>
        <end position="31"/>
    </location>
</feature>
<dbReference type="Proteomes" id="UP001148299">
    <property type="component" value="Unassembled WGS sequence"/>
</dbReference>